<dbReference type="InterPro" id="IPR029044">
    <property type="entry name" value="Nucleotide-diphossugar_trans"/>
</dbReference>
<dbReference type="EMBL" id="JAUHTQ010000016">
    <property type="protein sequence ID" value="MDN4495138.1"/>
    <property type="molecule type" value="Genomic_DNA"/>
</dbReference>
<evidence type="ECO:0000256" key="3">
    <source>
        <dbReference type="ARBA" id="ARBA00022679"/>
    </source>
</evidence>
<dbReference type="Pfam" id="PF00535">
    <property type="entry name" value="Glycos_transf_2"/>
    <property type="match status" value="1"/>
</dbReference>
<sequence>MKISFIVPAYNAEKTISRCLSSILNQTYKNIEIIVIDDGSIDSTYDICQSFSKEDRRIKLLTQNNLGASSARNKGIEIATGEYVQFVDADDYINVKTVEVLVENLNKRFVDIIFFGFKLVKDSGVFKEHLLINRLYKDPKEAMVYLIRQNMFGFTCNKLIRRSILTENEVKFRTDISLFEDQFFYFECFKYISSVETVSDTLYHYCLNDSSLSLKYRADRFAMCEMMFKYMSNYFTSYNLSPTDSKNLLEQYCKRSIKNCLYELAVSQSNTILQAHNIVDGWTKSIIWDTAKRSKQNSSYSEVIFLFLIKHFPKLIYLIYKIRY</sequence>
<dbReference type="CDD" id="cd00761">
    <property type="entry name" value="Glyco_tranf_GTA_type"/>
    <property type="match status" value="1"/>
</dbReference>
<keyword evidence="6" id="KW-1185">Reference proteome</keyword>
<evidence type="ECO:0000256" key="1">
    <source>
        <dbReference type="ARBA" id="ARBA00006739"/>
    </source>
</evidence>
<evidence type="ECO:0000256" key="2">
    <source>
        <dbReference type="ARBA" id="ARBA00022676"/>
    </source>
</evidence>
<accession>A0ABT8GUQ7</accession>
<dbReference type="PANTHER" id="PTHR22916">
    <property type="entry name" value="GLYCOSYLTRANSFERASE"/>
    <property type="match status" value="1"/>
</dbReference>
<comment type="similarity">
    <text evidence="1">Belongs to the glycosyltransferase 2 family.</text>
</comment>
<proteinExistence type="inferred from homology"/>
<dbReference type="PANTHER" id="PTHR22916:SF51">
    <property type="entry name" value="GLYCOSYLTRANSFERASE EPSH-RELATED"/>
    <property type="match status" value="1"/>
</dbReference>
<evidence type="ECO:0000313" key="6">
    <source>
        <dbReference type="Proteomes" id="UP001172743"/>
    </source>
</evidence>
<evidence type="ECO:0000259" key="4">
    <source>
        <dbReference type="Pfam" id="PF00535"/>
    </source>
</evidence>
<dbReference type="Gene3D" id="3.90.550.10">
    <property type="entry name" value="Spore Coat Polysaccharide Biosynthesis Protein SpsA, Chain A"/>
    <property type="match status" value="1"/>
</dbReference>
<dbReference type="EC" id="2.4.-.-" evidence="5"/>
<gene>
    <name evidence="5" type="ORF">QYB95_16410</name>
</gene>
<name>A0ABT8GUQ7_9BACL</name>
<dbReference type="SUPFAM" id="SSF53448">
    <property type="entry name" value="Nucleotide-diphospho-sugar transferases"/>
    <property type="match status" value="1"/>
</dbReference>
<dbReference type="RefSeq" id="WP_301139454.1">
    <property type="nucleotide sequence ID" value="NZ_JAUHTQ010000016.1"/>
</dbReference>
<reference evidence="5" key="1">
    <citation type="submission" date="2023-07" db="EMBL/GenBank/DDBJ databases">
        <title>Ureibacillus sp. isolated from freshwater well.</title>
        <authorList>
            <person name="Kirdat K."/>
            <person name="Bhatt A."/>
            <person name="Teware R."/>
            <person name="Bhavsar Y."/>
            <person name="Yadav A."/>
        </authorList>
    </citation>
    <scope>NUCLEOTIDE SEQUENCE</scope>
    <source>
        <strain evidence="5">BA0131</strain>
    </source>
</reference>
<dbReference type="InterPro" id="IPR001173">
    <property type="entry name" value="Glyco_trans_2-like"/>
</dbReference>
<protein>
    <submittedName>
        <fullName evidence="5">Glycosyltransferase family 2 protein</fullName>
        <ecNumber evidence="5">2.4.-.-</ecNumber>
    </submittedName>
</protein>
<organism evidence="5 6">
    <name type="scientific">Ureibacillus aquaedulcis</name>
    <dbReference type="NCBI Taxonomy" id="3058421"/>
    <lineage>
        <taxon>Bacteria</taxon>
        <taxon>Bacillati</taxon>
        <taxon>Bacillota</taxon>
        <taxon>Bacilli</taxon>
        <taxon>Bacillales</taxon>
        <taxon>Caryophanaceae</taxon>
        <taxon>Ureibacillus</taxon>
    </lineage>
</organism>
<dbReference type="Proteomes" id="UP001172743">
    <property type="component" value="Unassembled WGS sequence"/>
</dbReference>
<feature type="domain" description="Glycosyltransferase 2-like" evidence="4">
    <location>
        <begin position="4"/>
        <end position="165"/>
    </location>
</feature>
<comment type="caution">
    <text evidence="5">The sequence shown here is derived from an EMBL/GenBank/DDBJ whole genome shotgun (WGS) entry which is preliminary data.</text>
</comment>
<keyword evidence="3 5" id="KW-0808">Transferase</keyword>
<dbReference type="GO" id="GO:0016757">
    <property type="term" value="F:glycosyltransferase activity"/>
    <property type="evidence" value="ECO:0007669"/>
    <property type="project" value="UniProtKB-KW"/>
</dbReference>
<keyword evidence="2 5" id="KW-0328">Glycosyltransferase</keyword>
<evidence type="ECO:0000313" key="5">
    <source>
        <dbReference type="EMBL" id="MDN4495138.1"/>
    </source>
</evidence>